<dbReference type="InterPro" id="IPR000387">
    <property type="entry name" value="Tyr_Pase_dom"/>
</dbReference>
<dbReference type="Gene3D" id="3.90.190.10">
    <property type="entry name" value="Protein tyrosine phosphatase superfamily"/>
    <property type="match status" value="1"/>
</dbReference>
<dbReference type="SUPFAM" id="SSF52799">
    <property type="entry name" value="(Phosphotyrosine protein) phosphatases II"/>
    <property type="match status" value="1"/>
</dbReference>
<keyword evidence="3" id="KW-1185">Reference proteome</keyword>
<dbReference type="PATRIC" id="fig|1291052.5.peg.978"/>
<dbReference type="PROSITE" id="PS00383">
    <property type="entry name" value="TYR_PHOSPHATASE_1"/>
    <property type="match status" value="1"/>
</dbReference>
<dbReference type="InterPro" id="IPR016130">
    <property type="entry name" value="Tyr_Pase_AS"/>
</dbReference>
<dbReference type="Pfam" id="PF13350">
    <property type="entry name" value="Y_phosphatase3"/>
    <property type="match status" value="1"/>
</dbReference>
<dbReference type="PROSITE" id="PS50056">
    <property type="entry name" value="TYR_PHOSPHATASE_2"/>
    <property type="match status" value="1"/>
</dbReference>
<protein>
    <recommendedName>
        <fullName evidence="1">Tyrosine specific protein phosphatases domain-containing protein</fullName>
    </recommendedName>
</protein>
<reference evidence="2 3" key="1">
    <citation type="journal article" date="2015" name="Genome Announc.">
        <title>Expanding the biotechnology potential of lactobacilli through comparative genomics of 213 strains and associated genera.</title>
        <authorList>
            <person name="Sun Z."/>
            <person name="Harris H.M."/>
            <person name="McCann A."/>
            <person name="Guo C."/>
            <person name="Argimon S."/>
            <person name="Zhang W."/>
            <person name="Yang X."/>
            <person name="Jeffery I.B."/>
            <person name="Cooney J.C."/>
            <person name="Kagawa T.F."/>
            <person name="Liu W."/>
            <person name="Song Y."/>
            <person name="Salvetti E."/>
            <person name="Wrobel A."/>
            <person name="Rasinkangas P."/>
            <person name="Parkhill J."/>
            <person name="Rea M.C."/>
            <person name="O'Sullivan O."/>
            <person name="Ritari J."/>
            <person name="Douillard F.P."/>
            <person name="Paul Ross R."/>
            <person name="Yang R."/>
            <person name="Briner A.E."/>
            <person name="Felis G.E."/>
            <person name="de Vos W.M."/>
            <person name="Barrangou R."/>
            <person name="Klaenhammer T.R."/>
            <person name="Caufield P.W."/>
            <person name="Cui Y."/>
            <person name="Zhang H."/>
            <person name="O'Toole P.W."/>
        </authorList>
    </citation>
    <scope>NUCLEOTIDE SEQUENCE [LARGE SCALE GENOMIC DNA]</scope>
    <source>
        <strain evidence="2 3">DSM 20505</strain>
    </source>
</reference>
<sequence>MIEVNKFISEAENLAPTLLNIHHGFNFRDLGGYTNQDGQRIKSHRLIRSGKLDLLSDRDVQFLTDYGVKYDVDFRSPDEQKEAPDRVPVGASYHFLPVFPVDETKVTKTWEEEQREFAKDARGGYKNMIRTYAEMVLLPDAQKSYRQFFDLLLSNDGDKSSLLFHCSAGKDRTGMGAVYLLSALDVDPQIIRSDYITTNEFIQYPLHQQLDAIRANGGNQNTQQSIRDLWTVKEDYLDSALSTISAHYGSMHRYLEQALQLSANQVADLKQLYLAE</sequence>
<dbReference type="AlphaFoldDB" id="A0A0R1ZLN6"/>
<organism evidence="2 3">
    <name type="scientific">Lacticaseibacillus sharpeae JCM 1186 = DSM 20505</name>
    <dbReference type="NCBI Taxonomy" id="1291052"/>
    <lineage>
        <taxon>Bacteria</taxon>
        <taxon>Bacillati</taxon>
        <taxon>Bacillota</taxon>
        <taxon>Bacilli</taxon>
        <taxon>Lactobacillales</taxon>
        <taxon>Lactobacillaceae</taxon>
        <taxon>Lacticaseibacillus</taxon>
    </lineage>
</organism>
<evidence type="ECO:0000259" key="1">
    <source>
        <dbReference type="PROSITE" id="PS50056"/>
    </source>
</evidence>
<evidence type="ECO:0000313" key="2">
    <source>
        <dbReference type="EMBL" id="KRM55911.1"/>
    </source>
</evidence>
<dbReference type="STRING" id="1291052.FC18_GL000964"/>
<dbReference type="EMBL" id="AYYO01000011">
    <property type="protein sequence ID" value="KRM55911.1"/>
    <property type="molecule type" value="Genomic_DNA"/>
</dbReference>
<dbReference type="InterPro" id="IPR029021">
    <property type="entry name" value="Prot-tyrosine_phosphatase-like"/>
</dbReference>
<feature type="domain" description="Tyrosine specific protein phosphatases" evidence="1">
    <location>
        <begin position="146"/>
        <end position="174"/>
    </location>
</feature>
<accession>A0A0R1ZLN6</accession>
<gene>
    <name evidence="2" type="ORF">FC18_GL000964</name>
</gene>
<name>A0A0R1ZLN6_9LACO</name>
<dbReference type="GO" id="GO:0004721">
    <property type="term" value="F:phosphoprotein phosphatase activity"/>
    <property type="evidence" value="ECO:0007669"/>
    <property type="project" value="InterPro"/>
</dbReference>
<comment type="caution">
    <text evidence="2">The sequence shown here is derived from an EMBL/GenBank/DDBJ whole genome shotgun (WGS) entry which is preliminary data.</text>
</comment>
<evidence type="ECO:0000313" key="3">
    <source>
        <dbReference type="Proteomes" id="UP000051679"/>
    </source>
</evidence>
<dbReference type="Proteomes" id="UP000051679">
    <property type="component" value="Unassembled WGS sequence"/>
</dbReference>
<proteinExistence type="predicted"/>
<dbReference type="InterPro" id="IPR026893">
    <property type="entry name" value="Tyr/Ser_Pase_IphP-type"/>
</dbReference>